<feature type="non-terminal residue" evidence="8">
    <location>
        <position position="1"/>
    </location>
</feature>
<dbReference type="AlphaFoldDB" id="C4JC83"/>
<feature type="compositionally biased region" description="Low complexity" evidence="5">
    <location>
        <begin position="281"/>
        <end position="291"/>
    </location>
</feature>
<dbReference type="Pfam" id="PF13870">
    <property type="entry name" value="CCDC113_CCDC96_CC"/>
    <property type="match status" value="1"/>
</dbReference>
<dbReference type="HOGENOM" id="CLU_470327_0_0_1"/>
<feature type="coiled-coil region" evidence="4">
    <location>
        <begin position="465"/>
        <end position="499"/>
    </location>
</feature>
<evidence type="ECO:0000256" key="6">
    <source>
        <dbReference type="SAM" id="SignalP"/>
    </source>
</evidence>
<proteinExistence type="evidence at transcript level"/>
<evidence type="ECO:0000256" key="2">
    <source>
        <dbReference type="ARBA" id="ARBA00023054"/>
    </source>
</evidence>
<name>C4JC83_DROME</name>
<feature type="region of interest" description="Disordered" evidence="5">
    <location>
        <begin position="281"/>
        <end position="320"/>
    </location>
</feature>
<dbReference type="VEuPathDB" id="VectorBase:FBgn0032364"/>
<comment type="subcellular location">
    <subcellularLocation>
        <location evidence="1">Cell projection</location>
        <location evidence="1">Cilium</location>
    </subcellularLocation>
</comment>
<accession>C4JC83</accession>
<dbReference type="OrthoDB" id="10254794at2759"/>
<reference evidence="8" key="1">
    <citation type="submission" date="2009-05" db="EMBL/GenBank/DDBJ databases">
        <authorList>
            <person name="Carlson J."/>
            <person name="Booth B."/>
            <person name="Frise E."/>
            <person name="Park S."/>
            <person name="Wan K."/>
            <person name="Yu C."/>
            <person name="Celniker S."/>
        </authorList>
    </citation>
    <scope>NUCLEOTIDE SEQUENCE</scope>
</reference>
<feature type="coiled-coil region" evidence="4">
    <location>
        <begin position="579"/>
        <end position="623"/>
    </location>
</feature>
<protein>
    <submittedName>
        <fullName evidence="8">AT27729p</fullName>
    </submittedName>
</protein>
<dbReference type="PANTHER" id="PTHR15654:SF1">
    <property type="entry name" value="COILED-COIL DOMAIN-CONTAINING PROTEIN 96"/>
    <property type="match status" value="1"/>
</dbReference>
<feature type="region of interest" description="Disordered" evidence="5">
    <location>
        <begin position="176"/>
        <end position="218"/>
    </location>
</feature>
<feature type="signal peptide" evidence="6">
    <location>
        <begin position="1"/>
        <end position="15"/>
    </location>
</feature>
<evidence type="ECO:0000256" key="3">
    <source>
        <dbReference type="ARBA" id="ARBA00023273"/>
    </source>
</evidence>
<evidence type="ECO:0000259" key="7">
    <source>
        <dbReference type="Pfam" id="PF13870"/>
    </source>
</evidence>
<dbReference type="PANTHER" id="PTHR15654">
    <property type="entry name" value="COILED-COIL DOMAIN-CONTAINING PROTEIN 113-RELATED"/>
    <property type="match status" value="1"/>
</dbReference>
<dbReference type="InterPro" id="IPR025254">
    <property type="entry name" value="CCDC113/CCDC96_CC"/>
</dbReference>
<sequence length="719" mass="82938">LFFLFFVIFNTFCNCCTLRKLHALTTFWKMAKPGRAKFLFIKSKIIPKKLVNLQGKRDRKKVVNDASAKKVATSGESHITSIMSIPSHSTDSDERIASTAPSVWSTSVPIPIPSSQRGMPKQNVRRSVVSISSLPSKKSSSAVKRKLSYIEEQPFHLYKLRKLEASAETQLKIVHSHPHLTSSTDSVEEATYQSDGDKMDSEMGNTTDHEDQMSVSSDSNIRMRFDILQTLRNIPDWDELSDIGTTDHNLGIDKKSMEMQQVPGSELEQLQIQLARKSLSSSMESLIPSESNYEAPSSQNDDDVHGTEIPSPSGLESVDESDWRLQGMQFKSSHVATFKDITSESRSSTSSLNSIPTTFSIGQMVQSYLDGLIEKVVDIFVNTDYLRSKNLDKSKLMNRLFKEVEDHHWVSHDNNLLTKRLTEHHLRRFKYSLVTPSSRSYINESQRSRYLGALNELDHWLNRTRQAEQMHLAEKERLLSELERMQREDNEKIERLEEIFRSTLLRDSQPSERLRFVTETALKQMRAKRDALSATRLILIIRQHDNSYIKKKVDEIEAISGEVKLETYLSADNDVQQMVTTLNNKNAELERMCTLVKNKIHTISHLRCRRKLLNRKFREAKDEFRERQKRQIALRDEVYNCNLTHNKLLDQIKEVRREGGIMCYPKLLADFDRTEKFIAIKQASIVELKTQHDNLLKRIEKIELKILESNKSEIMSKSD</sequence>
<gene>
    <name evidence="8" type="primary">CG4970-RB</name>
</gene>
<evidence type="ECO:0000313" key="8">
    <source>
        <dbReference type="EMBL" id="ACR40398.1"/>
    </source>
</evidence>
<dbReference type="ExpressionAtlas" id="C4JC83">
    <property type="expression patterns" value="baseline and differential"/>
</dbReference>
<evidence type="ECO:0000256" key="5">
    <source>
        <dbReference type="SAM" id="MobiDB-lite"/>
    </source>
</evidence>
<dbReference type="InterPro" id="IPR051885">
    <property type="entry name" value="CC_CF"/>
</dbReference>
<feature type="compositionally biased region" description="Basic and acidic residues" evidence="5">
    <location>
        <begin position="195"/>
        <end position="212"/>
    </location>
</feature>
<dbReference type="GO" id="GO:0005929">
    <property type="term" value="C:cilium"/>
    <property type="evidence" value="ECO:0007669"/>
    <property type="project" value="UniProtKB-SubCell"/>
</dbReference>
<feature type="domain" description="CCDC113/CCDC96 coiled-coil" evidence="7">
    <location>
        <begin position="525"/>
        <end position="700"/>
    </location>
</feature>
<organism evidence="8">
    <name type="scientific">Drosophila melanogaster</name>
    <name type="common">Fruit fly</name>
    <dbReference type="NCBI Taxonomy" id="7227"/>
    <lineage>
        <taxon>Eukaryota</taxon>
        <taxon>Metazoa</taxon>
        <taxon>Ecdysozoa</taxon>
        <taxon>Arthropoda</taxon>
        <taxon>Hexapoda</taxon>
        <taxon>Insecta</taxon>
        <taxon>Pterygota</taxon>
        <taxon>Neoptera</taxon>
        <taxon>Endopterygota</taxon>
        <taxon>Diptera</taxon>
        <taxon>Brachycera</taxon>
        <taxon>Muscomorpha</taxon>
        <taxon>Ephydroidea</taxon>
        <taxon>Drosophilidae</taxon>
        <taxon>Drosophila</taxon>
        <taxon>Sophophora</taxon>
    </lineage>
</organism>
<dbReference type="EMBL" id="BT088430">
    <property type="protein sequence ID" value="ACR40398.1"/>
    <property type="molecule type" value="mRNA"/>
</dbReference>
<keyword evidence="6" id="KW-0732">Signal</keyword>
<keyword evidence="3" id="KW-0966">Cell projection</keyword>
<evidence type="ECO:0000256" key="4">
    <source>
        <dbReference type="SAM" id="Coils"/>
    </source>
</evidence>
<evidence type="ECO:0000256" key="1">
    <source>
        <dbReference type="ARBA" id="ARBA00004138"/>
    </source>
</evidence>
<keyword evidence="2 4" id="KW-0175">Coiled coil</keyword>
<feature type="chain" id="PRO_5012542311" evidence="6">
    <location>
        <begin position="16"/>
        <end position="719"/>
    </location>
</feature>